<dbReference type="PANTHER" id="PTHR36440">
    <property type="entry name" value="PUTATIVE (AFU_ORTHOLOGUE AFUA_8G07350)-RELATED"/>
    <property type="match status" value="1"/>
</dbReference>
<feature type="domain" description="Cupin type-2" evidence="1">
    <location>
        <begin position="34"/>
        <end position="101"/>
    </location>
</feature>
<dbReference type="PANTHER" id="PTHR36440:SF1">
    <property type="entry name" value="PUTATIVE (AFU_ORTHOLOGUE AFUA_8G07350)-RELATED"/>
    <property type="match status" value="1"/>
</dbReference>
<keyword evidence="3" id="KW-1185">Reference proteome</keyword>
<dbReference type="InterPro" id="IPR014710">
    <property type="entry name" value="RmlC-like_jellyroll"/>
</dbReference>
<dbReference type="InterPro" id="IPR011051">
    <property type="entry name" value="RmlC_Cupin_sf"/>
</dbReference>
<comment type="caution">
    <text evidence="2">The sequence shown here is derived from an EMBL/GenBank/DDBJ whole genome shotgun (WGS) entry which is preliminary data.</text>
</comment>
<organism evidence="2 3">
    <name type="scientific">Flavobacterium orientale</name>
    <dbReference type="NCBI Taxonomy" id="1756020"/>
    <lineage>
        <taxon>Bacteria</taxon>
        <taxon>Pseudomonadati</taxon>
        <taxon>Bacteroidota</taxon>
        <taxon>Flavobacteriia</taxon>
        <taxon>Flavobacteriales</taxon>
        <taxon>Flavobacteriaceae</taxon>
        <taxon>Flavobacterium</taxon>
    </lineage>
</organism>
<accession>A0A917D871</accession>
<name>A0A917D871_9FLAO</name>
<evidence type="ECO:0000313" key="2">
    <source>
        <dbReference type="EMBL" id="GGD14110.1"/>
    </source>
</evidence>
<dbReference type="Pfam" id="PF07883">
    <property type="entry name" value="Cupin_2"/>
    <property type="match status" value="1"/>
</dbReference>
<evidence type="ECO:0000259" key="1">
    <source>
        <dbReference type="Pfam" id="PF07883"/>
    </source>
</evidence>
<dbReference type="InterPro" id="IPR013096">
    <property type="entry name" value="Cupin_2"/>
</dbReference>
<dbReference type="AlphaFoldDB" id="A0A917D871"/>
<gene>
    <name evidence="2" type="ORF">GCM10011343_01450</name>
</gene>
<protein>
    <recommendedName>
        <fullName evidence="1">Cupin type-2 domain-containing protein</fullName>
    </recommendedName>
</protein>
<reference evidence="2" key="2">
    <citation type="submission" date="2020-09" db="EMBL/GenBank/DDBJ databases">
        <authorList>
            <person name="Sun Q."/>
            <person name="Zhou Y."/>
        </authorList>
    </citation>
    <scope>NUCLEOTIDE SEQUENCE</scope>
    <source>
        <strain evidence="2">CGMCC 1.12506</strain>
    </source>
</reference>
<reference evidence="2" key="1">
    <citation type="journal article" date="2014" name="Int. J. Syst. Evol. Microbiol.">
        <title>Complete genome sequence of Corynebacterium casei LMG S-19264T (=DSM 44701T), isolated from a smear-ripened cheese.</title>
        <authorList>
            <consortium name="US DOE Joint Genome Institute (JGI-PGF)"/>
            <person name="Walter F."/>
            <person name="Albersmeier A."/>
            <person name="Kalinowski J."/>
            <person name="Ruckert C."/>
        </authorList>
    </citation>
    <scope>NUCLEOTIDE SEQUENCE</scope>
    <source>
        <strain evidence="2">CGMCC 1.12506</strain>
    </source>
</reference>
<dbReference type="RefSeq" id="WP_188360583.1">
    <property type="nucleotide sequence ID" value="NZ_BMFG01000001.1"/>
</dbReference>
<dbReference type="InterPro" id="IPR053146">
    <property type="entry name" value="QDO-like"/>
</dbReference>
<dbReference type="Gene3D" id="2.60.120.10">
    <property type="entry name" value="Jelly Rolls"/>
    <property type="match status" value="1"/>
</dbReference>
<proteinExistence type="predicted"/>
<evidence type="ECO:0000313" key="3">
    <source>
        <dbReference type="Proteomes" id="UP000625735"/>
    </source>
</evidence>
<dbReference type="Proteomes" id="UP000625735">
    <property type="component" value="Unassembled WGS sequence"/>
</dbReference>
<dbReference type="EMBL" id="BMFG01000001">
    <property type="protein sequence ID" value="GGD14110.1"/>
    <property type="molecule type" value="Genomic_DNA"/>
</dbReference>
<sequence>MKTTVFKEQLNVLGNRITVLAGADAATGFAIMTEEVPPLGGPPPHSHPDEEIFYVLEGNFEFVLHDVKHPFTALPGSLVHVPSEALHTYKNTGNTKGKLLVTLLPGNLLDYFRAIGESLPIGTSMDLSSPPDVNAIDFGKVFEEAPKHGIHFYFPETI</sequence>
<dbReference type="SUPFAM" id="SSF51182">
    <property type="entry name" value="RmlC-like cupins"/>
    <property type="match status" value="1"/>
</dbReference>